<sequence length="300" mass="33464">MNRQSELGEFLRSRRARLRPEDAGLIDYGDRRRVPGLRREELARLAGVSVGYYTRLEQGQSANASDAVLDAVARVLRLNDEEWAHLQSLARQRPKARRHVRAEHVRPSVRQMIDSFVGVPALVIGRRADVLAWNRTAHALLAGHLDLEAPGKPSTQPNLARLAFLDPHTRELYVDWKRKARDVVAYLRVSAARWPDDRRLTELVGELSVHSTEFAALWSTHPVRECAHNTRDYQHPIVGALTLSDELLHLPDDEGQRVVVLNAEPGSPSAAALSLLSGMAETRVPAQQADGVTTRPAAVR</sequence>
<proteinExistence type="predicted"/>
<dbReference type="PANTHER" id="PTHR35010:SF2">
    <property type="entry name" value="BLL4672 PROTEIN"/>
    <property type="match status" value="1"/>
</dbReference>
<dbReference type="InterPro" id="IPR041413">
    <property type="entry name" value="MLTR_LBD"/>
</dbReference>
<name>A0AAE4CVN6_9ACTN</name>
<dbReference type="Pfam" id="PF13560">
    <property type="entry name" value="HTH_31"/>
    <property type="match status" value="1"/>
</dbReference>
<dbReference type="PROSITE" id="PS50943">
    <property type="entry name" value="HTH_CROC1"/>
    <property type="match status" value="1"/>
</dbReference>
<dbReference type="InterPro" id="IPR001387">
    <property type="entry name" value="Cro/C1-type_HTH"/>
</dbReference>
<dbReference type="Gene3D" id="3.30.450.180">
    <property type="match status" value="1"/>
</dbReference>
<evidence type="ECO:0000259" key="1">
    <source>
        <dbReference type="PROSITE" id="PS50943"/>
    </source>
</evidence>
<organism evidence="2 3">
    <name type="scientific">Catenuloplanes niger</name>
    <dbReference type="NCBI Taxonomy" id="587534"/>
    <lineage>
        <taxon>Bacteria</taxon>
        <taxon>Bacillati</taxon>
        <taxon>Actinomycetota</taxon>
        <taxon>Actinomycetes</taxon>
        <taxon>Micromonosporales</taxon>
        <taxon>Micromonosporaceae</taxon>
        <taxon>Catenuloplanes</taxon>
    </lineage>
</organism>
<dbReference type="CDD" id="cd00093">
    <property type="entry name" value="HTH_XRE"/>
    <property type="match status" value="1"/>
</dbReference>
<evidence type="ECO:0000313" key="2">
    <source>
        <dbReference type="EMBL" id="MDR7327581.1"/>
    </source>
</evidence>
<dbReference type="AlphaFoldDB" id="A0AAE4CVN6"/>
<dbReference type="Gene3D" id="1.10.260.40">
    <property type="entry name" value="lambda repressor-like DNA-binding domains"/>
    <property type="match status" value="1"/>
</dbReference>
<dbReference type="RefSeq" id="WP_310425026.1">
    <property type="nucleotide sequence ID" value="NZ_JAVDYC010000001.1"/>
</dbReference>
<dbReference type="EMBL" id="JAVDYC010000001">
    <property type="protein sequence ID" value="MDR7327581.1"/>
    <property type="molecule type" value="Genomic_DNA"/>
</dbReference>
<dbReference type="Pfam" id="PF17765">
    <property type="entry name" value="MLTR_LBD"/>
    <property type="match status" value="1"/>
</dbReference>
<dbReference type="SMART" id="SM00530">
    <property type="entry name" value="HTH_XRE"/>
    <property type="match status" value="1"/>
</dbReference>
<comment type="caution">
    <text evidence="2">The sequence shown here is derived from an EMBL/GenBank/DDBJ whole genome shotgun (WGS) entry which is preliminary data.</text>
</comment>
<reference evidence="2 3" key="1">
    <citation type="submission" date="2023-07" db="EMBL/GenBank/DDBJ databases">
        <title>Sequencing the genomes of 1000 actinobacteria strains.</title>
        <authorList>
            <person name="Klenk H.-P."/>
        </authorList>
    </citation>
    <scope>NUCLEOTIDE SEQUENCE [LARGE SCALE GENOMIC DNA]</scope>
    <source>
        <strain evidence="2 3">DSM 44711</strain>
    </source>
</reference>
<keyword evidence="3" id="KW-1185">Reference proteome</keyword>
<dbReference type="Proteomes" id="UP001183629">
    <property type="component" value="Unassembled WGS sequence"/>
</dbReference>
<accession>A0AAE4CVN6</accession>
<feature type="domain" description="HTH cro/C1-type" evidence="1">
    <location>
        <begin position="36"/>
        <end position="83"/>
    </location>
</feature>
<dbReference type="SUPFAM" id="SSF47413">
    <property type="entry name" value="lambda repressor-like DNA-binding domains"/>
    <property type="match status" value="1"/>
</dbReference>
<protein>
    <submittedName>
        <fullName evidence="2">Transcriptional regulator with XRE-family HTH domain</fullName>
    </submittedName>
</protein>
<gene>
    <name evidence="2" type="ORF">J2S44_007831</name>
</gene>
<dbReference type="InterPro" id="IPR010982">
    <property type="entry name" value="Lambda_DNA-bd_dom_sf"/>
</dbReference>
<evidence type="ECO:0000313" key="3">
    <source>
        <dbReference type="Proteomes" id="UP001183629"/>
    </source>
</evidence>
<dbReference type="PANTHER" id="PTHR35010">
    <property type="entry name" value="BLL4672 PROTEIN-RELATED"/>
    <property type="match status" value="1"/>
</dbReference>
<dbReference type="GO" id="GO:0003677">
    <property type="term" value="F:DNA binding"/>
    <property type="evidence" value="ECO:0007669"/>
    <property type="project" value="InterPro"/>
</dbReference>